<keyword evidence="3" id="KW-1185">Reference proteome</keyword>
<evidence type="ECO:0000313" key="3">
    <source>
        <dbReference type="Proteomes" id="UP000515908"/>
    </source>
</evidence>
<feature type="region of interest" description="Disordered" evidence="1">
    <location>
        <begin position="84"/>
        <end position="116"/>
    </location>
</feature>
<protein>
    <submittedName>
        <fullName evidence="2">Uncharacterized protein</fullName>
    </submittedName>
</protein>
<name>A0A7G2CLB1_9TRYP</name>
<dbReference type="VEuPathDB" id="TriTrypDB:ADEAN_000772400"/>
<evidence type="ECO:0000256" key="1">
    <source>
        <dbReference type="SAM" id="MobiDB-lite"/>
    </source>
</evidence>
<accession>A0A7G2CLB1</accession>
<organism evidence="2 3">
    <name type="scientific">Angomonas deanei</name>
    <dbReference type="NCBI Taxonomy" id="59799"/>
    <lineage>
        <taxon>Eukaryota</taxon>
        <taxon>Discoba</taxon>
        <taxon>Euglenozoa</taxon>
        <taxon>Kinetoplastea</taxon>
        <taxon>Metakinetoplastina</taxon>
        <taxon>Trypanosomatida</taxon>
        <taxon>Trypanosomatidae</taxon>
        <taxon>Strigomonadinae</taxon>
        <taxon>Angomonas</taxon>
    </lineage>
</organism>
<sequence length="325" mass="36712">MRKKHFLKYVKQHFPQVDSPHHKYDYAARDEHNTNTVLPLSDRLGPILLLNTAEIKCSELLIQEIVAPMFFTLCEPIGLEELRKKQQQQQQQGEEENNMTDENGPAPPEEPSAHHNGANKWFKFLRVSAPSSTPPLAPTDGKSRQHISKKDEKVQQREEELLLEYNVEMRRLFGRTLERMTNQTCSCLLALIPPDPTRHSKTANLPDSSREVVQQLAAQAGKVFQPLTVEEEKEREALYGSVGAEVPAVEDGLLSSSEDEAVVVPPAKAPPADQTSWEQRVWSRTVLLNVTLPPRHISLLQSNLFFKAQLNSQNLTGSNSEFLVK</sequence>
<proteinExistence type="predicted"/>
<reference evidence="2 3" key="1">
    <citation type="submission" date="2020-08" db="EMBL/GenBank/DDBJ databases">
        <authorList>
            <person name="Newling K."/>
            <person name="Davey J."/>
            <person name="Forrester S."/>
        </authorList>
    </citation>
    <scope>NUCLEOTIDE SEQUENCE [LARGE SCALE GENOMIC DNA]</scope>
    <source>
        <strain evidence="3">Crithidia deanei Carvalho (ATCC PRA-265)</strain>
    </source>
</reference>
<evidence type="ECO:0000313" key="2">
    <source>
        <dbReference type="EMBL" id="CAD2220209.1"/>
    </source>
</evidence>
<dbReference type="Proteomes" id="UP000515908">
    <property type="component" value="Chromosome 16"/>
</dbReference>
<dbReference type="EMBL" id="LR877160">
    <property type="protein sequence ID" value="CAD2220209.1"/>
    <property type="molecule type" value="Genomic_DNA"/>
</dbReference>
<gene>
    <name evidence="2" type="ORF">ADEAN_000772400</name>
</gene>
<feature type="region of interest" description="Disordered" evidence="1">
    <location>
        <begin position="131"/>
        <end position="155"/>
    </location>
</feature>
<dbReference type="AlphaFoldDB" id="A0A7G2CLB1"/>